<dbReference type="OrthoDB" id="367883at2"/>
<proteinExistence type="inferred from homology"/>
<feature type="signal peptide" evidence="8">
    <location>
        <begin position="1"/>
        <end position="26"/>
    </location>
</feature>
<evidence type="ECO:0000313" key="9">
    <source>
        <dbReference type="EMBL" id="SEN29573.1"/>
    </source>
</evidence>
<keyword evidence="5" id="KW-0812">Transmembrane</keyword>
<name>A0A1H8FCL9_9BACT</name>
<evidence type="ECO:0000256" key="7">
    <source>
        <dbReference type="ARBA" id="ARBA00023237"/>
    </source>
</evidence>
<accession>A0A1H8FCL9</accession>
<comment type="similarity">
    <text evidence="2">Belongs to the outer membrane factor (OMF) (TC 1.B.17) family.</text>
</comment>
<evidence type="ECO:0000256" key="3">
    <source>
        <dbReference type="ARBA" id="ARBA00022448"/>
    </source>
</evidence>
<evidence type="ECO:0000256" key="4">
    <source>
        <dbReference type="ARBA" id="ARBA00022452"/>
    </source>
</evidence>
<dbReference type="Pfam" id="PF02321">
    <property type="entry name" value="OEP"/>
    <property type="match status" value="2"/>
</dbReference>
<dbReference type="STRING" id="573321.SAMN04488505_109170"/>
<evidence type="ECO:0000313" key="10">
    <source>
        <dbReference type="Proteomes" id="UP000198984"/>
    </source>
</evidence>
<keyword evidence="7" id="KW-0998">Cell outer membrane</keyword>
<keyword evidence="4" id="KW-1134">Transmembrane beta strand</keyword>
<sequence>MTSRTFFPYSILLSAGLFLYSATVHAQTISLSLQDAVSMAIKNNRQLKAANIDISVAQEQRKVARSLSLPSAGIGAQYAHYFDLPVFFGLGETNDKDKVPYSRFGGRDQFSAALSASYPVYNPAARPSQREAQLQEKASRSSYAAKEIDISAAVKRTYLGILVLNQRLKLQYESLQRNKKALQDASSLLAQGRALRVDTLRAYTSVKNLEPDILRLNKAIEVGKLQLTTLIGIDSLQEVNLTDSLLRHPEVIVIPQETAVYEEAKANRPDLQQLNINRQISEQGIALAKARRLPVVSLVGQYQLQTQARKFDFTNASWPAASFAGAQVSVPLFSGSSNLAKIRQAKLSYEQSGIEITDAYEQLKTEVRQVIANLQETSERMQTQQQVQTTASESYTIVQYRYQKGVTTRLELTDAELALTTAQLNYLEAVYDYLSARIELDRTTGKQ</sequence>
<evidence type="ECO:0000256" key="1">
    <source>
        <dbReference type="ARBA" id="ARBA00004442"/>
    </source>
</evidence>
<evidence type="ECO:0000256" key="8">
    <source>
        <dbReference type="SAM" id="SignalP"/>
    </source>
</evidence>
<dbReference type="GO" id="GO:0015288">
    <property type="term" value="F:porin activity"/>
    <property type="evidence" value="ECO:0007669"/>
    <property type="project" value="TreeGrafter"/>
</dbReference>
<dbReference type="InterPro" id="IPR003423">
    <property type="entry name" value="OMP_efflux"/>
</dbReference>
<dbReference type="GO" id="GO:0015562">
    <property type="term" value="F:efflux transmembrane transporter activity"/>
    <property type="evidence" value="ECO:0007669"/>
    <property type="project" value="InterPro"/>
</dbReference>
<keyword evidence="3" id="KW-0813">Transport</keyword>
<evidence type="ECO:0000256" key="6">
    <source>
        <dbReference type="ARBA" id="ARBA00023136"/>
    </source>
</evidence>
<dbReference type="PANTHER" id="PTHR30026">
    <property type="entry name" value="OUTER MEMBRANE PROTEIN TOLC"/>
    <property type="match status" value="1"/>
</dbReference>
<dbReference type="EMBL" id="FOBB01000009">
    <property type="protein sequence ID" value="SEN29573.1"/>
    <property type="molecule type" value="Genomic_DNA"/>
</dbReference>
<dbReference type="SUPFAM" id="SSF56954">
    <property type="entry name" value="Outer membrane efflux proteins (OEP)"/>
    <property type="match status" value="1"/>
</dbReference>
<dbReference type="GO" id="GO:0009279">
    <property type="term" value="C:cell outer membrane"/>
    <property type="evidence" value="ECO:0007669"/>
    <property type="project" value="UniProtKB-SubCell"/>
</dbReference>
<protein>
    <submittedName>
        <fullName evidence="9">Outer membrane protein TolC</fullName>
    </submittedName>
</protein>
<reference evidence="9 10" key="1">
    <citation type="submission" date="2016-10" db="EMBL/GenBank/DDBJ databases">
        <authorList>
            <person name="de Groot N.N."/>
        </authorList>
    </citation>
    <scope>NUCLEOTIDE SEQUENCE [LARGE SCALE GENOMIC DNA]</scope>
    <source>
        <strain evidence="9 10">DSM 21039</strain>
    </source>
</reference>
<dbReference type="RefSeq" id="WP_089919317.1">
    <property type="nucleotide sequence ID" value="NZ_FOBB01000009.1"/>
</dbReference>
<comment type="subcellular location">
    <subcellularLocation>
        <location evidence="1">Cell outer membrane</location>
    </subcellularLocation>
</comment>
<evidence type="ECO:0000256" key="2">
    <source>
        <dbReference type="ARBA" id="ARBA00007613"/>
    </source>
</evidence>
<dbReference type="AlphaFoldDB" id="A0A1H8FCL9"/>
<dbReference type="Proteomes" id="UP000198984">
    <property type="component" value="Unassembled WGS sequence"/>
</dbReference>
<keyword evidence="6" id="KW-0472">Membrane</keyword>
<keyword evidence="10" id="KW-1185">Reference proteome</keyword>
<dbReference type="GO" id="GO:1990281">
    <property type="term" value="C:efflux pump complex"/>
    <property type="evidence" value="ECO:0007669"/>
    <property type="project" value="TreeGrafter"/>
</dbReference>
<evidence type="ECO:0000256" key="5">
    <source>
        <dbReference type="ARBA" id="ARBA00022692"/>
    </source>
</evidence>
<keyword evidence="8" id="KW-0732">Signal</keyword>
<dbReference type="PANTHER" id="PTHR30026:SF20">
    <property type="entry name" value="OUTER MEMBRANE PROTEIN TOLC"/>
    <property type="match status" value="1"/>
</dbReference>
<gene>
    <name evidence="9" type="ORF">SAMN04488505_109170</name>
</gene>
<feature type="chain" id="PRO_5011680266" evidence="8">
    <location>
        <begin position="27"/>
        <end position="447"/>
    </location>
</feature>
<dbReference type="Gene3D" id="1.20.1600.10">
    <property type="entry name" value="Outer membrane efflux proteins (OEP)"/>
    <property type="match status" value="1"/>
</dbReference>
<organism evidence="9 10">
    <name type="scientific">Chitinophaga rupis</name>
    <dbReference type="NCBI Taxonomy" id="573321"/>
    <lineage>
        <taxon>Bacteria</taxon>
        <taxon>Pseudomonadati</taxon>
        <taxon>Bacteroidota</taxon>
        <taxon>Chitinophagia</taxon>
        <taxon>Chitinophagales</taxon>
        <taxon>Chitinophagaceae</taxon>
        <taxon>Chitinophaga</taxon>
    </lineage>
</organism>
<dbReference type="InterPro" id="IPR051906">
    <property type="entry name" value="TolC-like"/>
</dbReference>